<keyword evidence="2" id="KW-1185">Reference proteome</keyword>
<dbReference type="OMA" id="MCAEINE"/>
<reference evidence="1 2" key="1">
    <citation type="journal article" date="2010" name="Science">
        <title>Genomic comparison of the ants Camponotus floridanus and Harpegnathos saltator.</title>
        <authorList>
            <person name="Bonasio R."/>
            <person name="Zhang G."/>
            <person name="Ye C."/>
            <person name="Mutti N.S."/>
            <person name="Fang X."/>
            <person name="Qin N."/>
            <person name="Donahue G."/>
            <person name="Yang P."/>
            <person name="Li Q."/>
            <person name="Li C."/>
            <person name="Zhang P."/>
            <person name="Huang Z."/>
            <person name="Berger S.L."/>
            <person name="Reinberg D."/>
            <person name="Wang J."/>
            <person name="Liebig J."/>
        </authorList>
    </citation>
    <scope>NUCLEOTIDE SEQUENCE [LARGE SCALE GENOMIC DNA]</scope>
    <source>
        <strain evidence="1 2">R22 G/1</strain>
    </source>
</reference>
<dbReference type="InParanoid" id="E2BQN6"/>
<sequence length="102" mass="11741">FNIDGMKPYKSSNKALRPILCKVYFEPNIYEPFTVALYSGTHKPKSLEQYLNKFINEKNKLLYEGLIIEETQVLIKIKSFICGTPARSYLKCIKGHISFDGC</sequence>
<name>E2BQN6_HARSA</name>
<protein>
    <submittedName>
        <fullName evidence="1">Uncharacterized protein</fullName>
    </submittedName>
</protein>
<dbReference type="AlphaFoldDB" id="E2BQN6"/>
<dbReference type="STRING" id="610380.E2BQN6"/>
<evidence type="ECO:0000313" key="1">
    <source>
        <dbReference type="EMBL" id="EFN82001.1"/>
    </source>
</evidence>
<dbReference type="OrthoDB" id="7700589at2759"/>
<dbReference type="Proteomes" id="UP000008237">
    <property type="component" value="Unassembled WGS sequence"/>
</dbReference>
<feature type="non-terminal residue" evidence="1">
    <location>
        <position position="1"/>
    </location>
</feature>
<feature type="non-terminal residue" evidence="1">
    <location>
        <position position="102"/>
    </location>
</feature>
<accession>E2BQN6</accession>
<dbReference type="EMBL" id="GL449784">
    <property type="protein sequence ID" value="EFN82001.1"/>
    <property type="molecule type" value="Genomic_DNA"/>
</dbReference>
<dbReference type="PANTHER" id="PTHR33053">
    <property type="entry name" value="PROTEIN, PUTATIVE-RELATED"/>
    <property type="match status" value="1"/>
</dbReference>
<organism evidence="2">
    <name type="scientific">Harpegnathos saltator</name>
    <name type="common">Jerdon's jumping ant</name>
    <dbReference type="NCBI Taxonomy" id="610380"/>
    <lineage>
        <taxon>Eukaryota</taxon>
        <taxon>Metazoa</taxon>
        <taxon>Ecdysozoa</taxon>
        <taxon>Arthropoda</taxon>
        <taxon>Hexapoda</taxon>
        <taxon>Insecta</taxon>
        <taxon>Pterygota</taxon>
        <taxon>Neoptera</taxon>
        <taxon>Endopterygota</taxon>
        <taxon>Hymenoptera</taxon>
        <taxon>Apocrita</taxon>
        <taxon>Aculeata</taxon>
        <taxon>Formicoidea</taxon>
        <taxon>Formicidae</taxon>
        <taxon>Ponerinae</taxon>
        <taxon>Ponerini</taxon>
        <taxon>Harpegnathos</taxon>
    </lineage>
</organism>
<gene>
    <name evidence="1" type="ORF">EAI_15666</name>
</gene>
<proteinExistence type="predicted"/>
<dbReference type="PANTHER" id="PTHR33053:SF26">
    <property type="entry name" value="TRANSPOSASE DOMAIN-CONTAINING PROTEIN"/>
    <property type="match status" value="1"/>
</dbReference>
<evidence type="ECO:0000313" key="2">
    <source>
        <dbReference type="Proteomes" id="UP000008237"/>
    </source>
</evidence>